<dbReference type="SUPFAM" id="SSF51695">
    <property type="entry name" value="PLC-like phosphodiesterases"/>
    <property type="match status" value="1"/>
</dbReference>
<dbReference type="PANTHER" id="PTHR46211">
    <property type="entry name" value="GLYCEROPHOSPHORYL DIESTER PHOSPHODIESTERASE"/>
    <property type="match status" value="1"/>
</dbReference>
<feature type="domain" description="GP-PDE" evidence="1">
    <location>
        <begin position="4"/>
        <end position="254"/>
    </location>
</feature>
<evidence type="ECO:0000259" key="1">
    <source>
        <dbReference type="PROSITE" id="PS51704"/>
    </source>
</evidence>
<dbReference type="Proteomes" id="UP000287352">
    <property type="component" value="Unassembled WGS sequence"/>
</dbReference>
<dbReference type="EMBL" id="BIFR01000001">
    <property type="protein sequence ID" value="GCE11820.1"/>
    <property type="molecule type" value="Genomic_DNA"/>
</dbReference>
<reference evidence="3" key="1">
    <citation type="submission" date="2018-12" db="EMBL/GenBank/DDBJ databases">
        <title>Tengunoibacter tsumagoiensis gen. nov., sp. nov., Dictyobacter kobayashii sp. nov., D. alpinus sp. nov., and D. joshuensis sp. nov. and description of Dictyobacteraceae fam. nov. within the order Ktedonobacterales isolated from Tengu-no-mugimeshi.</title>
        <authorList>
            <person name="Wang C.M."/>
            <person name="Zheng Y."/>
            <person name="Sakai Y."/>
            <person name="Toyoda A."/>
            <person name="Minakuchi Y."/>
            <person name="Abe K."/>
            <person name="Yokota A."/>
            <person name="Yabe S."/>
        </authorList>
    </citation>
    <scope>NUCLEOTIDE SEQUENCE [LARGE SCALE GENOMIC DNA]</scope>
    <source>
        <strain evidence="3">Uno3</strain>
    </source>
</reference>
<comment type="caution">
    <text evidence="2">The sequence shown here is derived from an EMBL/GenBank/DDBJ whole genome shotgun (WGS) entry which is preliminary data.</text>
</comment>
<dbReference type="OrthoDB" id="384721at2"/>
<name>A0A401ZYB1_9CHLR</name>
<dbReference type="PROSITE" id="PS51704">
    <property type="entry name" value="GP_PDE"/>
    <property type="match status" value="1"/>
</dbReference>
<dbReference type="InterPro" id="IPR017946">
    <property type="entry name" value="PLC-like_Pdiesterase_TIM-brl"/>
</dbReference>
<accession>A0A401ZYB1</accession>
<dbReference type="RefSeq" id="WP_126579493.1">
    <property type="nucleotide sequence ID" value="NZ_BIFR01000001.1"/>
</dbReference>
<proteinExistence type="predicted"/>
<dbReference type="PANTHER" id="PTHR46211:SF14">
    <property type="entry name" value="GLYCEROPHOSPHODIESTER PHOSPHODIESTERASE"/>
    <property type="match status" value="1"/>
</dbReference>
<dbReference type="PROSITE" id="PS50007">
    <property type="entry name" value="PIPLC_X_DOMAIN"/>
    <property type="match status" value="1"/>
</dbReference>
<protein>
    <submittedName>
        <fullName evidence="2">Glycerophosphoryl diester phosphodiesterase</fullName>
    </submittedName>
</protein>
<dbReference type="GO" id="GO:0008081">
    <property type="term" value="F:phosphoric diester hydrolase activity"/>
    <property type="evidence" value="ECO:0007669"/>
    <property type="project" value="InterPro"/>
</dbReference>
<evidence type="ECO:0000313" key="3">
    <source>
        <dbReference type="Proteomes" id="UP000287352"/>
    </source>
</evidence>
<organism evidence="2 3">
    <name type="scientific">Tengunoibacter tsumagoiensis</name>
    <dbReference type="NCBI Taxonomy" id="2014871"/>
    <lineage>
        <taxon>Bacteria</taxon>
        <taxon>Bacillati</taxon>
        <taxon>Chloroflexota</taxon>
        <taxon>Ktedonobacteria</taxon>
        <taxon>Ktedonobacterales</taxon>
        <taxon>Dictyobacteraceae</taxon>
        <taxon>Tengunoibacter</taxon>
    </lineage>
</organism>
<dbReference type="GO" id="GO:0006629">
    <property type="term" value="P:lipid metabolic process"/>
    <property type="evidence" value="ECO:0007669"/>
    <property type="project" value="InterPro"/>
</dbReference>
<sequence>MNQVQRVAHRGGAQLAPENTLAAFRNALTLPVDAIELDVQLSRDGQLVVFHDNTLDRLTNGTGNILDVDFADLRSLNAAASFPGGWPQPEQIPTLAEVLALVKGRLRVYIEIKLSKRDGVYGRYPKIAEAVVREVWAAKMLSQVLFISFDWPVLTELRSIESDLQVGALVSHDLWTPKNEQSVRELCDEVLSRGCQWVSLDQRLFADPMVNLIHQRGLKLALWTVNKAADLERLARAGVDSLTTDRPDLFSYLS</sequence>
<evidence type="ECO:0000313" key="2">
    <source>
        <dbReference type="EMBL" id="GCE11820.1"/>
    </source>
</evidence>
<dbReference type="Pfam" id="PF03009">
    <property type="entry name" value="GDPD"/>
    <property type="match status" value="1"/>
</dbReference>
<keyword evidence="3" id="KW-1185">Reference proteome</keyword>
<dbReference type="InterPro" id="IPR030395">
    <property type="entry name" value="GP_PDE_dom"/>
</dbReference>
<gene>
    <name evidence="2" type="primary">glpQ</name>
    <name evidence="2" type="ORF">KTT_16790</name>
</gene>
<dbReference type="Gene3D" id="3.20.20.190">
    <property type="entry name" value="Phosphatidylinositol (PI) phosphodiesterase"/>
    <property type="match status" value="1"/>
</dbReference>
<dbReference type="AlphaFoldDB" id="A0A401ZYB1"/>